<dbReference type="RefSeq" id="WP_379049627.1">
    <property type="nucleotide sequence ID" value="NZ_JBHUIK010000001.1"/>
</dbReference>
<reference evidence="2" key="1">
    <citation type="journal article" date="2019" name="Int. J. Syst. Evol. Microbiol.">
        <title>The Global Catalogue of Microorganisms (GCM) 10K type strain sequencing project: providing services to taxonomists for standard genome sequencing and annotation.</title>
        <authorList>
            <consortium name="The Broad Institute Genomics Platform"/>
            <consortium name="The Broad Institute Genome Sequencing Center for Infectious Disease"/>
            <person name="Wu L."/>
            <person name="Ma J."/>
        </authorList>
    </citation>
    <scope>NUCLEOTIDE SEQUENCE [LARGE SCALE GENOMIC DNA]</scope>
    <source>
        <strain evidence="2">CGMCC 1.15474</strain>
    </source>
</reference>
<gene>
    <name evidence="1" type="ORF">ACFSKK_01575</name>
</gene>
<evidence type="ECO:0000313" key="2">
    <source>
        <dbReference type="Proteomes" id="UP001597318"/>
    </source>
</evidence>
<evidence type="ECO:0008006" key="3">
    <source>
        <dbReference type="Google" id="ProtNLM"/>
    </source>
</evidence>
<evidence type="ECO:0000313" key="1">
    <source>
        <dbReference type="EMBL" id="MFD2212396.1"/>
    </source>
</evidence>
<dbReference type="Proteomes" id="UP001597318">
    <property type="component" value="Unassembled WGS sequence"/>
</dbReference>
<sequence length="90" mass="11294">MKRKKSKEERKRDRELIDQYHKKVTEDELTLLNEKFKEWQSGSLPYYELTEDIHQFHKKNQEIWKLFNYNDREFVLHLAKKEFDMLSEDE</sequence>
<accession>A0ABW5BU61</accession>
<proteinExistence type="predicted"/>
<keyword evidence="2" id="KW-1185">Reference proteome</keyword>
<dbReference type="EMBL" id="JBHUIK010000001">
    <property type="protein sequence ID" value="MFD2212396.1"/>
    <property type="molecule type" value="Genomic_DNA"/>
</dbReference>
<organism evidence="1 2">
    <name type="scientific">Metabacillus endolithicus</name>
    <dbReference type="NCBI Taxonomy" id="1535204"/>
    <lineage>
        <taxon>Bacteria</taxon>
        <taxon>Bacillati</taxon>
        <taxon>Bacillota</taxon>
        <taxon>Bacilli</taxon>
        <taxon>Bacillales</taxon>
        <taxon>Bacillaceae</taxon>
        <taxon>Metabacillus</taxon>
    </lineage>
</organism>
<protein>
    <recommendedName>
        <fullName evidence="3">Histidine kinase</fullName>
    </recommendedName>
</protein>
<name>A0ABW5BU61_9BACI</name>
<comment type="caution">
    <text evidence="1">The sequence shown here is derived from an EMBL/GenBank/DDBJ whole genome shotgun (WGS) entry which is preliminary data.</text>
</comment>